<evidence type="ECO:0000313" key="3">
    <source>
        <dbReference type="EMBL" id="EOW80632.1"/>
    </source>
</evidence>
<dbReference type="Gene3D" id="3.40.50.720">
    <property type="entry name" value="NAD(P)-binding Rossmann-like Domain"/>
    <property type="match status" value="1"/>
</dbReference>
<dbReference type="STRING" id="1121865.OMW_01190"/>
<evidence type="ECO:0000256" key="2">
    <source>
        <dbReference type="ARBA" id="ARBA00023002"/>
    </source>
</evidence>
<dbReference type="eggNOG" id="COG1028">
    <property type="taxonomic scope" value="Bacteria"/>
</dbReference>
<dbReference type="RefSeq" id="WP_016183331.1">
    <property type="nucleotide sequence ID" value="NZ_JXKI01000001.1"/>
</dbReference>
<dbReference type="GO" id="GO:0016491">
    <property type="term" value="F:oxidoreductase activity"/>
    <property type="evidence" value="ECO:0007669"/>
    <property type="project" value="UniProtKB-KW"/>
</dbReference>
<dbReference type="OrthoDB" id="9803333at2"/>
<dbReference type="PRINTS" id="PR00081">
    <property type="entry name" value="GDHRDH"/>
</dbReference>
<dbReference type="PATRIC" id="fig|1121865.3.peg.1161"/>
<dbReference type="Proteomes" id="UP000014113">
    <property type="component" value="Unassembled WGS sequence"/>
</dbReference>
<dbReference type="SUPFAM" id="SSF51735">
    <property type="entry name" value="NAD(P)-binding Rossmann-fold domains"/>
    <property type="match status" value="1"/>
</dbReference>
<sequence>MQNNREFASKVIFVTGCASGIGLAQAQAFLAQGAFVFGADIQAAPCELLKQPQFTFYQADVADWQVCQELVNACLKQYQKIDILLNTAGKLDGYADLLNTTLESWQQIMRTNVDSMFYLTKLVLPTMLTQKSGTIINMASIASLVAGGGGVAYTASKHAIAGFTKQIALDYADQGISVKAIAPGAIQTPMNAADFAGDGKMAKWVADETPVKRWGKAQEVAELTLFLASEKSSYLQGAIVPIDGGWLLK</sequence>
<dbReference type="AlphaFoldDB" id="S1MUW7"/>
<dbReference type="EMBL" id="ASWJ01000008">
    <property type="protein sequence ID" value="EOW80632.1"/>
    <property type="molecule type" value="Genomic_DNA"/>
</dbReference>
<dbReference type="PANTHER" id="PTHR43477">
    <property type="entry name" value="DIHYDROANTICAPSIN 7-DEHYDROGENASE"/>
    <property type="match status" value="1"/>
</dbReference>
<protein>
    <submittedName>
        <fullName evidence="3">3-oxoacyl-ACP reductase</fullName>
    </submittedName>
</protein>
<dbReference type="FunFam" id="3.40.50.720:FF:000084">
    <property type="entry name" value="Short-chain dehydrogenase reductase"/>
    <property type="match status" value="1"/>
</dbReference>
<keyword evidence="4" id="KW-1185">Reference proteome</keyword>
<reference evidence="3 4" key="1">
    <citation type="submission" date="2013-03" db="EMBL/GenBank/DDBJ databases">
        <title>The Genome Sequence of Enterococcus columbae ATCC_51263 (PacBio/Illumina hybrid assembly).</title>
        <authorList>
            <consortium name="The Broad Institute Genomics Platform"/>
            <consortium name="The Broad Institute Genome Sequencing Center for Infectious Disease"/>
            <person name="Earl A."/>
            <person name="Russ C."/>
            <person name="Gilmore M."/>
            <person name="Surin D."/>
            <person name="Walker B."/>
            <person name="Young S."/>
            <person name="Zeng Q."/>
            <person name="Gargeya S."/>
            <person name="Fitzgerald M."/>
            <person name="Haas B."/>
            <person name="Abouelleil A."/>
            <person name="Allen A.W."/>
            <person name="Alvarado L."/>
            <person name="Arachchi H.M."/>
            <person name="Berlin A.M."/>
            <person name="Chapman S.B."/>
            <person name="Gainer-Dewar J."/>
            <person name="Goldberg J."/>
            <person name="Griggs A."/>
            <person name="Gujja S."/>
            <person name="Hansen M."/>
            <person name="Howarth C."/>
            <person name="Imamovic A."/>
            <person name="Ireland A."/>
            <person name="Larimer J."/>
            <person name="McCowan C."/>
            <person name="Murphy C."/>
            <person name="Pearson M."/>
            <person name="Poon T.W."/>
            <person name="Priest M."/>
            <person name="Roberts A."/>
            <person name="Saif S."/>
            <person name="Shea T."/>
            <person name="Sisk P."/>
            <person name="Sykes S."/>
            <person name="Wortman J."/>
            <person name="Nusbaum C."/>
            <person name="Birren B."/>
        </authorList>
    </citation>
    <scope>NUCLEOTIDE SEQUENCE [LARGE SCALE GENOMIC DNA]</scope>
    <source>
        <strain evidence="3 4">ATCC 51263</strain>
    </source>
</reference>
<keyword evidence="2" id="KW-0560">Oxidoreductase</keyword>
<dbReference type="PANTHER" id="PTHR43477:SF1">
    <property type="entry name" value="DIHYDROANTICAPSIN 7-DEHYDROGENASE"/>
    <property type="match status" value="1"/>
</dbReference>
<name>S1MUW7_9ENTE</name>
<dbReference type="InterPro" id="IPR020904">
    <property type="entry name" value="Sc_DH/Rdtase_CS"/>
</dbReference>
<dbReference type="PRINTS" id="PR00080">
    <property type="entry name" value="SDRFAMILY"/>
</dbReference>
<dbReference type="Pfam" id="PF13561">
    <property type="entry name" value="adh_short_C2"/>
    <property type="match status" value="1"/>
</dbReference>
<dbReference type="InterPro" id="IPR002347">
    <property type="entry name" value="SDR_fam"/>
</dbReference>
<accession>S1MUW7</accession>
<comment type="caution">
    <text evidence="3">The sequence shown here is derived from an EMBL/GenBank/DDBJ whole genome shotgun (WGS) entry which is preliminary data.</text>
</comment>
<evidence type="ECO:0000313" key="4">
    <source>
        <dbReference type="Proteomes" id="UP000014113"/>
    </source>
</evidence>
<dbReference type="CDD" id="cd05233">
    <property type="entry name" value="SDR_c"/>
    <property type="match status" value="1"/>
</dbReference>
<proteinExistence type="inferred from homology"/>
<dbReference type="InterPro" id="IPR036291">
    <property type="entry name" value="NAD(P)-bd_dom_sf"/>
</dbReference>
<comment type="similarity">
    <text evidence="1">Belongs to the short-chain dehydrogenases/reductases (SDR) family.</text>
</comment>
<dbReference type="NCBIfam" id="NF005118">
    <property type="entry name" value="PRK06550.1"/>
    <property type="match status" value="1"/>
</dbReference>
<dbReference type="InterPro" id="IPR051122">
    <property type="entry name" value="SDR_DHRS6-like"/>
</dbReference>
<gene>
    <name evidence="3" type="ORF">I568_01810</name>
</gene>
<organism evidence="3 4">
    <name type="scientific">Enterococcus columbae DSM 7374 = ATCC 51263</name>
    <dbReference type="NCBI Taxonomy" id="1121865"/>
    <lineage>
        <taxon>Bacteria</taxon>
        <taxon>Bacillati</taxon>
        <taxon>Bacillota</taxon>
        <taxon>Bacilli</taxon>
        <taxon>Lactobacillales</taxon>
        <taxon>Enterococcaceae</taxon>
        <taxon>Enterococcus</taxon>
    </lineage>
</organism>
<evidence type="ECO:0000256" key="1">
    <source>
        <dbReference type="ARBA" id="ARBA00006484"/>
    </source>
</evidence>
<dbReference type="PROSITE" id="PS00061">
    <property type="entry name" value="ADH_SHORT"/>
    <property type="match status" value="1"/>
</dbReference>
<dbReference type="GO" id="GO:0008206">
    <property type="term" value="P:bile acid metabolic process"/>
    <property type="evidence" value="ECO:0007669"/>
    <property type="project" value="UniProtKB-ARBA"/>
</dbReference>